<dbReference type="InterPro" id="IPR001959">
    <property type="entry name" value="Transposase"/>
</dbReference>
<sequence length="396" mass="45964">MGEESLFCVFVSLKNIFSEREVRQMDMTLTAKIKIYPTAEQAEVLKATLSAYRQACNAVSVVIFDTKVLAQAKLHDMTYRLLRSNYALRSQMAQSVIKTVIARYRSLKSNGHEWTLVRFKKPEYDLVWNRDYSIVQGLFSVNTLEGRIKVPFEPKGMEQYFDGSWTFGTAKLVYKHNKFFLHIPMTKTIPTVDEHNIRQVVGVDVGVNFLATAYDSQGKTIFFNGRKIKHMRAKYKRMRKTLQQKGTASARRKLKTIGQRENRWMTDVNHAVTKALVRQYGERTLFVLEDLTGIREKTERVRIHDRYETVSWAFYQFRQLLEYKARLHGSKVMVVAPHYTSLTCPKCGHTEKANRNKRTHTFCCRTCGYTSNDDRIGAMNLQRKGIEYIVEGTTQA</sequence>
<keyword evidence="6" id="KW-0238">DNA-binding</keyword>
<dbReference type="InterPro" id="IPR051399">
    <property type="entry name" value="RNA-guided_DNA_endo/Transpos"/>
</dbReference>
<keyword evidence="4" id="KW-0479">Metal-binding</keyword>
<dbReference type="Proteomes" id="UP000005636">
    <property type="component" value="Chromosome"/>
</dbReference>
<dbReference type="PANTHER" id="PTHR30405">
    <property type="entry name" value="TRANSPOSASE"/>
    <property type="match status" value="1"/>
</dbReference>
<feature type="domain" description="Cas12f1-like TNB" evidence="9">
    <location>
        <begin position="314"/>
        <end position="381"/>
    </location>
</feature>
<evidence type="ECO:0000256" key="5">
    <source>
        <dbReference type="ARBA" id="ARBA00022833"/>
    </source>
</evidence>
<keyword evidence="5" id="KW-0862">Zinc</keyword>
<dbReference type="Pfam" id="PF12323">
    <property type="entry name" value="HTH_OrfB_IS605"/>
    <property type="match status" value="1"/>
</dbReference>
<protein>
    <submittedName>
        <fullName evidence="11">Transposase</fullName>
    </submittedName>
</protein>
<evidence type="ECO:0000256" key="7">
    <source>
        <dbReference type="ARBA" id="ARBA00023172"/>
    </source>
</evidence>
<accession>A0ABM5MLI9</accession>
<comment type="similarity">
    <text evidence="2">In the N-terminal section; belongs to the transposase 2 family.</text>
</comment>
<dbReference type="PANTHER" id="PTHR30405:SF11">
    <property type="entry name" value="RNA-GUIDED DNA ENDONUCLEASE RV2885C-RELATED"/>
    <property type="match status" value="1"/>
</dbReference>
<evidence type="ECO:0000256" key="2">
    <source>
        <dbReference type="ARBA" id="ARBA00011044"/>
    </source>
</evidence>
<dbReference type="EMBL" id="CP003125">
    <property type="protein sequence ID" value="AEV20541.1"/>
    <property type="molecule type" value="Genomic_DNA"/>
</dbReference>
<evidence type="ECO:0000256" key="4">
    <source>
        <dbReference type="ARBA" id="ARBA00022723"/>
    </source>
</evidence>
<feature type="domain" description="Probable transposase IS891/IS1136/IS1341" evidence="8">
    <location>
        <begin position="192"/>
        <end position="290"/>
    </location>
</feature>
<keyword evidence="7" id="KW-0233">DNA recombination</keyword>
<dbReference type="NCBIfam" id="TIGR01766">
    <property type="entry name" value="IS200/IS605 family accessory protein TnpB-like domain"/>
    <property type="match status" value="1"/>
</dbReference>
<gene>
    <name evidence="11" type="ORF">GTCCBUS3UF5_32390</name>
</gene>
<evidence type="ECO:0000256" key="1">
    <source>
        <dbReference type="ARBA" id="ARBA00008761"/>
    </source>
</evidence>
<evidence type="ECO:0000256" key="6">
    <source>
        <dbReference type="ARBA" id="ARBA00023125"/>
    </source>
</evidence>
<dbReference type="InterPro" id="IPR010095">
    <property type="entry name" value="Cas12f1-like_TNB"/>
</dbReference>
<evidence type="ECO:0000256" key="3">
    <source>
        <dbReference type="ARBA" id="ARBA00022578"/>
    </source>
</evidence>
<comment type="similarity">
    <text evidence="1">In the C-terminal section; belongs to the transposase 35 family.</text>
</comment>
<evidence type="ECO:0000313" key="11">
    <source>
        <dbReference type="EMBL" id="AEV20541.1"/>
    </source>
</evidence>
<keyword evidence="12" id="KW-1185">Reference proteome</keyword>
<evidence type="ECO:0000259" key="10">
    <source>
        <dbReference type="Pfam" id="PF12323"/>
    </source>
</evidence>
<dbReference type="InterPro" id="IPR021027">
    <property type="entry name" value="Transposase_put_HTH"/>
</dbReference>
<evidence type="ECO:0000259" key="8">
    <source>
        <dbReference type="Pfam" id="PF01385"/>
    </source>
</evidence>
<evidence type="ECO:0000313" key="12">
    <source>
        <dbReference type="Proteomes" id="UP000005636"/>
    </source>
</evidence>
<dbReference type="Pfam" id="PF01385">
    <property type="entry name" value="OrfB_IS605"/>
    <property type="match status" value="1"/>
</dbReference>
<keyword evidence="3" id="KW-0815">Transposition</keyword>
<dbReference type="NCBIfam" id="NF040570">
    <property type="entry name" value="guided_TnpB"/>
    <property type="match status" value="1"/>
</dbReference>
<evidence type="ECO:0000259" key="9">
    <source>
        <dbReference type="Pfam" id="PF07282"/>
    </source>
</evidence>
<feature type="domain" description="Transposase putative helix-turn-helix" evidence="10">
    <location>
        <begin position="25"/>
        <end position="55"/>
    </location>
</feature>
<name>A0ABM5MLI9_GEOTH</name>
<proteinExistence type="inferred from homology"/>
<dbReference type="Pfam" id="PF07282">
    <property type="entry name" value="Cas12f1-like_TNB"/>
    <property type="match status" value="1"/>
</dbReference>
<organism evidence="11 12">
    <name type="scientific">Geobacillus thermoleovorans CCB_US3_UF5</name>
    <dbReference type="NCBI Taxonomy" id="1111068"/>
    <lineage>
        <taxon>Bacteria</taxon>
        <taxon>Bacillati</taxon>
        <taxon>Bacillota</taxon>
        <taxon>Bacilli</taxon>
        <taxon>Bacillales</taxon>
        <taxon>Anoxybacillaceae</taxon>
        <taxon>Geobacillus</taxon>
        <taxon>Geobacillus thermoleovorans group</taxon>
    </lineage>
</organism>
<reference evidence="11 12" key="1">
    <citation type="submission" date="2011-11" db="EMBL/GenBank/DDBJ databases">
        <title>Complete genome sequence of thermophilic Geobacillus thermoleovorans CCB_US3_UF5.</title>
        <authorList>
            <person name="Muhd Sakaff M.K.L."/>
            <person name="Abdul Rahman A.Y."/>
            <person name="Saito J.A."/>
            <person name="Hou S."/>
            <person name="Alam M."/>
        </authorList>
    </citation>
    <scope>NUCLEOTIDE SEQUENCE [LARGE SCALE GENOMIC DNA]</scope>
    <source>
        <strain evidence="11 12">CCB_US3_UF5</strain>
    </source>
</reference>